<keyword evidence="3" id="KW-1185">Reference proteome</keyword>
<dbReference type="InterPro" id="IPR011333">
    <property type="entry name" value="SKP1/BTB/POZ_sf"/>
</dbReference>
<dbReference type="OrthoDB" id="6478546at2759"/>
<protein>
    <submittedName>
        <fullName evidence="2">Speckle-type POZ protein</fullName>
    </submittedName>
</protein>
<organism evidence="2 3">
    <name type="scientific">Araneus ventricosus</name>
    <name type="common">Orbweaver spider</name>
    <name type="synonym">Epeira ventricosa</name>
    <dbReference type="NCBI Taxonomy" id="182803"/>
    <lineage>
        <taxon>Eukaryota</taxon>
        <taxon>Metazoa</taxon>
        <taxon>Ecdysozoa</taxon>
        <taxon>Arthropoda</taxon>
        <taxon>Chelicerata</taxon>
        <taxon>Arachnida</taxon>
        <taxon>Araneae</taxon>
        <taxon>Araneomorphae</taxon>
        <taxon>Entelegynae</taxon>
        <taxon>Araneoidea</taxon>
        <taxon>Araneidae</taxon>
        <taxon>Araneus</taxon>
    </lineage>
</organism>
<evidence type="ECO:0000259" key="1">
    <source>
        <dbReference type="PROSITE" id="PS50097"/>
    </source>
</evidence>
<comment type="caution">
    <text evidence="2">The sequence shown here is derived from an EMBL/GenBank/DDBJ whole genome shotgun (WGS) entry which is preliminary data.</text>
</comment>
<accession>A0A4Y2W2T7</accession>
<name>A0A4Y2W2T7_ARAVE</name>
<reference evidence="2 3" key="1">
    <citation type="journal article" date="2019" name="Sci. Rep.">
        <title>Orb-weaving spider Araneus ventricosus genome elucidates the spidroin gene catalogue.</title>
        <authorList>
            <person name="Kono N."/>
            <person name="Nakamura H."/>
            <person name="Ohtoshi R."/>
            <person name="Moran D.A.P."/>
            <person name="Shinohara A."/>
            <person name="Yoshida Y."/>
            <person name="Fujiwara M."/>
            <person name="Mori M."/>
            <person name="Tomita M."/>
            <person name="Arakawa K."/>
        </authorList>
    </citation>
    <scope>NUCLEOTIDE SEQUENCE [LARGE SCALE GENOMIC DNA]</scope>
</reference>
<gene>
    <name evidence="2" type="primary">spop_121</name>
    <name evidence="2" type="ORF">AVEN_164878_1</name>
</gene>
<dbReference type="EMBL" id="BGPR01054048">
    <property type="protein sequence ID" value="GBO30834.1"/>
    <property type="molecule type" value="Genomic_DNA"/>
</dbReference>
<evidence type="ECO:0000313" key="2">
    <source>
        <dbReference type="EMBL" id="GBO30834.1"/>
    </source>
</evidence>
<dbReference type="AlphaFoldDB" id="A0A4Y2W2T7"/>
<dbReference type="Gene3D" id="1.25.40.420">
    <property type="match status" value="1"/>
</dbReference>
<dbReference type="InterPro" id="IPR000210">
    <property type="entry name" value="BTB/POZ_dom"/>
</dbReference>
<dbReference type="Pfam" id="PF00651">
    <property type="entry name" value="BTB"/>
    <property type="match status" value="1"/>
</dbReference>
<dbReference type="SMART" id="SM00225">
    <property type="entry name" value="BTB"/>
    <property type="match status" value="1"/>
</dbReference>
<proteinExistence type="predicted"/>
<feature type="domain" description="BTB" evidence="1">
    <location>
        <begin position="143"/>
        <end position="210"/>
    </location>
</feature>
<dbReference type="Proteomes" id="UP000499080">
    <property type="component" value="Unassembled WGS sequence"/>
</dbReference>
<dbReference type="PROSITE" id="PS50097">
    <property type="entry name" value="BTB"/>
    <property type="match status" value="1"/>
</dbReference>
<dbReference type="Gene3D" id="3.30.710.10">
    <property type="entry name" value="Potassium Channel Kv1.1, Chain A"/>
    <property type="match status" value="1"/>
</dbReference>
<dbReference type="PANTHER" id="PTHR24413">
    <property type="entry name" value="SPECKLE-TYPE POZ PROTEIN"/>
    <property type="match status" value="1"/>
</dbReference>
<sequence>MTIQSFYSERKVFIKIIPYKVDRLKFSTCKLSLVDKRDKSVLSKRVIAWLGPPRREMWRMPFQKERDTSEDVDSTESNIELVSEFVYSTGQETKMLEKDFPYSPRLSELVSKYINSCITSENLSDCPKLSESLWNLYTERVLCDLEIKTKTSSFFVHKIVLCARSPVFLAMLSHDMKEKTNKCVEIEDIVDDVLKTFLFFLYTDAVEDLEWEGVVGLYYAADKYHVERLKILCSSFLLKNIDVDNVCELLLLADKHHDINFKRRVEDFILQNDERIFSSSIWKQFVCEYSLLSAATMLLIYDKEIGNFFNI</sequence>
<dbReference type="SUPFAM" id="SSF54695">
    <property type="entry name" value="POZ domain"/>
    <property type="match status" value="1"/>
</dbReference>
<evidence type="ECO:0000313" key="3">
    <source>
        <dbReference type="Proteomes" id="UP000499080"/>
    </source>
</evidence>